<keyword evidence="3" id="KW-1185">Reference proteome</keyword>
<evidence type="ECO:0000313" key="2">
    <source>
        <dbReference type="EMBL" id="KAK0523297.1"/>
    </source>
</evidence>
<accession>A0AAN6G6D3</accession>
<dbReference type="EMBL" id="JAPDMQ010000524">
    <property type="protein sequence ID" value="KAK0523297.1"/>
    <property type="molecule type" value="Genomic_DNA"/>
</dbReference>
<name>A0AAN6G6D3_9BASI</name>
<comment type="caution">
    <text evidence="2">The sequence shown here is derived from an EMBL/GenBank/DDBJ whole genome shotgun (WGS) entry which is preliminary data.</text>
</comment>
<sequence>MSPEDGHNGWDVWTLKDVFPPGGPLAGHRDLRKSRVAQEMERVLVALVGPTAIDSAVGGFHYPWNAHTYDGLITQMIGALQTPPRPPPAQTALNFNTVVRDILARRRTVAATLTDAVIQNVPFDKALEMAGSVTRTPGSATILKDPTAEAFGITTPAEAELSYFGEAAGPGPQLERRLFSHLDQRWEASGGQLHAYQMRAFWDFIWASLTSILLLFHLLTMEELLERTKPGVIRVESAEVAFMFAEGHILTPETAEALDLRKLRMKDWVGQACSLFLLRPESTKILVIFSLHNGSVKYAPVLATLRTRLIYLSMAIQCAAEKTAAGWDEYTATRRRALASRAVELQQIVSPIEIKDATNLLITQKGLLPLYEICGDCGTGFLADHNTQHRCGRDLPLMRVTHLRLDRRVLLALFEVVEAFGLDDEHEFAVHDVAQVLQQSNIWSMFVHFVREAYPKETAAAEVELRVDDDTGPATYSKSNCDAVHAEYDVLMWFIIKLLKRIHGGEALNFEHCLKPNCLLAIVAQNGQPEDGQEETGAISTQAPGRGRSQ</sequence>
<dbReference type="Proteomes" id="UP001176521">
    <property type="component" value="Unassembled WGS sequence"/>
</dbReference>
<organism evidence="2 3">
    <name type="scientific">Tilletia horrida</name>
    <dbReference type="NCBI Taxonomy" id="155126"/>
    <lineage>
        <taxon>Eukaryota</taxon>
        <taxon>Fungi</taxon>
        <taxon>Dikarya</taxon>
        <taxon>Basidiomycota</taxon>
        <taxon>Ustilaginomycotina</taxon>
        <taxon>Exobasidiomycetes</taxon>
        <taxon>Tilletiales</taxon>
        <taxon>Tilletiaceae</taxon>
        <taxon>Tilletia</taxon>
    </lineage>
</organism>
<feature type="compositionally biased region" description="Polar residues" evidence="1">
    <location>
        <begin position="538"/>
        <end position="550"/>
    </location>
</feature>
<dbReference type="AlphaFoldDB" id="A0AAN6G6D3"/>
<evidence type="ECO:0000256" key="1">
    <source>
        <dbReference type="SAM" id="MobiDB-lite"/>
    </source>
</evidence>
<feature type="region of interest" description="Disordered" evidence="1">
    <location>
        <begin position="529"/>
        <end position="550"/>
    </location>
</feature>
<protein>
    <submittedName>
        <fullName evidence="2">Uncharacterized protein</fullName>
    </submittedName>
</protein>
<gene>
    <name evidence="2" type="ORF">OC842_006195</name>
</gene>
<reference evidence="2" key="1">
    <citation type="journal article" date="2023" name="PhytoFront">
        <title>Draft Genome Resources of Seven Strains of Tilletia horrida, Causal Agent of Kernel Smut of Rice.</title>
        <authorList>
            <person name="Khanal S."/>
            <person name="Antony Babu S."/>
            <person name="Zhou X.G."/>
        </authorList>
    </citation>
    <scope>NUCLEOTIDE SEQUENCE</scope>
    <source>
        <strain evidence="2">TX3</strain>
    </source>
</reference>
<evidence type="ECO:0000313" key="3">
    <source>
        <dbReference type="Proteomes" id="UP001176521"/>
    </source>
</evidence>
<proteinExistence type="predicted"/>